<comment type="cofactor">
    <cofactor evidence="1">
        <name>[4Fe-4S] cluster</name>
        <dbReference type="ChEBI" id="CHEBI:49883"/>
    </cofactor>
</comment>
<keyword evidence="3" id="KW-0949">S-adenosyl-L-methionine</keyword>
<keyword evidence="5" id="KW-0408">Iron</keyword>
<dbReference type="InterPro" id="IPR007197">
    <property type="entry name" value="rSAM"/>
</dbReference>
<evidence type="ECO:0000256" key="3">
    <source>
        <dbReference type="ARBA" id="ARBA00022691"/>
    </source>
</evidence>
<keyword evidence="4" id="KW-0479">Metal-binding</keyword>
<reference evidence="8" key="1">
    <citation type="journal article" date="2021" name="PeerJ">
        <title>Extensive microbial diversity within the chicken gut microbiome revealed by metagenomics and culture.</title>
        <authorList>
            <person name="Gilroy R."/>
            <person name="Ravi A."/>
            <person name="Getino M."/>
            <person name="Pursley I."/>
            <person name="Horton D.L."/>
            <person name="Alikhan N.F."/>
            <person name="Baker D."/>
            <person name="Gharbi K."/>
            <person name="Hall N."/>
            <person name="Watson M."/>
            <person name="Adriaenssens E.M."/>
            <person name="Foster-Nyarko E."/>
            <person name="Jarju S."/>
            <person name="Secka A."/>
            <person name="Antonio M."/>
            <person name="Oren A."/>
            <person name="Chaudhuri R.R."/>
            <person name="La Ragione R."/>
            <person name="Hildebrand F."/>
            <person name="Pallen M.J."/>
        </authorList>
    </citation>
    <scope>NUCLEOTIDE SEQUENCE</scope>
    <source>
        <strain evidence="8">Gambia16-930</strain>
    </source>
</reference>
<accession>A0A9D1RGE3</accession>
<dbReference type="SFLD" id="SFLDS00029">
    <property type="entry name" value="Radical_SAM"/>
    <property type="match status" value="1"/>
</dbReference>
<dbReference type="Pfam" id="PF04055">
    <property type="entry name" value="Radical_SAM"/>
    <property type="match status" value="1"/>
</dbReference>
<keyword evidence="6" id="KW-0411">Iron-sulfur</keyword>
<reference evidence="8" key="2">
    <citation type="submission" date="2021-04" db="EMBL/GenBank/DDBJ databases">
        <authorList>
            <person name="Gilroy R."/>
        </authorList>
    </citation>
    <scope>NUCLEOTIDE SEQUENCE</scope>
    <source>
        <strain evidence="8">Gambia16-930</strain>
    </source>
</reference>
<name>A0A9D1RGE3_9BACT</name>
<gene>
    <name evidence="8" type="ORF">IAC47_02480</name>
</gene>
<proteinExistence type="predicted"/>
<evidence type="ECO:0000256" key="2">
    <source>
        <dbReference type="ARBA" id="ARBA00022485"/>
    </source>
</evidence>
<sequence length="329" mass="37417">MKHYNIPIFIPELACPNRCIYCNQRHISGQLEAVPTEKVVKIIEEHLSTFKYPCEVEVAFFGGNFTGIEMELQKSYLDVVQPYIKSGRVGSIRISTRPDYISDDILEQLKKYNVGTIELGAQSLSDKVLEFAERGHGVKDVENASKKIIDKGFDLGLQMMIGLPLDTIEQSKETARKIMALGAKCTRIYPALVINHTKLADMYERGEYEALTIEQAVDWTAQIYKMFIEGGVTVLRVGLHPSEDLINGKELLAGPFHVSFKELVLTRLWNEKLRNIPLNVKEIIVNPKDINYAVGYNSKNKKELMSKIGNIRFSTDHTVKRDDFRLLLH</sequence>
<dbReference type="PANTHER" id="PTHR11135:SF0">
    <property type="entry name" value="ELONGATOR COMPLEX PROTEIN 3"/>
    <property type="match status" value="1"/>
</dbReference>
<dbReference type="PROSITE" id="PS51918">
    <property type="entry name" value="RADICAL_SAM"/>
    <property type="match status" value="1"/>
</dbReference>
<dbReference type="Gene3D" id="3.80.30.20">
    <property type="entry name" value="tm_1862 like domain"/>
    <property type="match status" value="1"/>
</dbReference>
<evidence type="ECO:0000256" key="4">
    <source>
        <dbReference type="ARBA" id="ARBA00022723"/>
    </source>
</evidence>
<dbReference type="SUPFAM" id="SSF102114">
    <property type="entry name" value="Radical SAM enzymes"/>
    <property type="match status" value="1"/>
</dbReference>
<dbReference type="GO" id="GO:0005737">
    <property type="term" value="C:cytoplasm"/>
    <property type="evidence" value="ECO:0007669"/>
    <property type="project" value="TreeGrafter"/>
</dbReference>
<evidence type="ECO:0000259" key="7">
    <source>
        <dbReference type="PROSITE" id="PS51918"/>
    </source>
</evidence>
<dbReference type="GO" id="GO:0003824">
    <property type="term" value="F:catalytic activity"/>
    <property type="evidence" value="ECO:0007669"/>
    <property type="project" value="InterPro"/>
</dbReference>
<dbReference type="GO" id="GO:0002926">
    <property type="term" value="P:tRNA wobble base 5-methoxycarbonylmethyl-2-thiouridinylation"/>
    <property type="evidence" value="ECO:0007669"/>
    <property type="project" value="TreeGrafter"/>
</dbReference>
<dbReference type="Pfam" id="PF16199">
    <property type="entry name" value="Radical_SAM_C"/>
    <property type="match status" value="1"/>
</dbReference>
<dbReference type="InterPro" id="IPR023404">
    <property type="entry name" value="rSAM_horseshoe"/>
</dbReference>
<dbReference type="InterPro" id="IPR039661">
    <property type="entry name" value="ELP3"/>
</dbReference>
<organism evidence="8 9">
    <name type="scientific">Candidatus Onthomorpha intestinigallinarum</name>
    <dbReference type="NCBI Taxonomy" id="2840880"/>
    <lineage>
        <taxon>Bacteria</taxon>
        <taxon>Pseudomonadati</taxon>
        <taxon>Bacteroidota</taxon>
        <taxon>Bacteroidia</taxon>
        <taxon>Bacteroidales</taxon>
        <taxon>Candidatus Onthomorpha</taxon>
    </lineage>
</organism>
<dbReference type="AlphaFoldDB" id="A0A9D1RGE3"/>
<dbReference type="SFLD" id="SFLDG01086">
    <property type="entry name" value="elongater_protein-like"/>
    <property type="match status" value="1"/>
</dbReference>
<dbReference type="Proteomes" id="UP000824267">
    <property type="component" value="Unassembled WGS sequence"/>
</dbReference>
<evidence type="ECO:0000313" key="9">
    <source>
        <dbReference type="Proteomes" id="UP000824267"/>
    </source>
</evidence>
<dbReference type="SFLD" id="SFLDG01082">
    <property type="entry name" value="B12-binding_domain_containing"/>
    <property type="match status" value="1"/>
</dbReference>
<protein>
    <submittedName>
        <fullName evidence="8">Radical SAM protein</fullName>
    </submittedName>
</protein>
<dbReference type="GO" id="GO:0051539">
    <property type="term" value="F:4 iron, 4 sulfur cluster binding"/>
    <property type="evidence" value="ECO:0007669"/>
    <property type="project" value="UniProtKB-KW"/>
</dbReference>
<dbReference type="PANTHER" id="PTHR11135">
    <property type="entry name" value="HISTONE ACETYLTRANSFERASE-RELATED"/>
    <property type="match status" value="1"/>
</dbReference>
<dbReference type="CDD" id="cd01335">
    <property type="entry name" value="Radical_SAM"/>
    <property type="match status" value="1"/>
</dbReference>
<dbReference type="InterPro" id="IPR058240">
    <property type="entry name" value="rSAM_sf"/>
</dbReference>
<comment type="caution">
    <text evidence="8">The sequence shown here is derived from an EMBL/GenBank/DDBJ whole genome shotgun (WGS) entry which is preliminary data.</text>
</comment>
<evidence type="ECO:0000313" key="8">
    <source>
        <dbReference type="EMBL" id="HIW87122.1"/>
    </source>
</evidence>
<dbReference type="EMBL" id="DXGG01000081">
    <property type="protein sequence ID" value="HIW87122.1"/>
    <property type="molecule type" value="Genomic_DNA"/>
</dbReference>
<evidence type="ECO:0000256" key="5">
    <source>
        <dbReference type="ARBA" id="ARBA00023004"/>
    </source>
</evidence>
<dbReference type="InterPro" id="IPR006638">
    <property type="entry name" value="Elp3/MiaA/NifB-like_rSAM"/>
</dbReference>
<feature type="domain" description="Radical SAM core" evidence="7">
    <location>
        <begin position="1"/>
        <end position="229"/>
    </location>
</feature>
<dbReference type="SMART" id="SM00729">
    <property type="entry name" value="Elp3"/>
    <property type="match status" value="1"/>
</dbReference>
<dbReference type="GO" id="GO:0046872">
    <property type="term" value="F:metal ion binding"/>
    <property type="evidence" value="ECO:0007669"/>
    <property type="project" value="UniProtKB-KW"/>
</dbReference>
<evidence type="ECO:0000256" key="1">
    <source>
        <dbReference type="ARBA" id="ARBA00001966"/>
    </source>
</evidence>
<evidence type="ECO:0000256" key="6">
    <source>
        <dbReference type="ARBA" id="ARBA00023014"/>
    </source>
</evidence>
<keyword evidence="2" id="KW-0004">4Fe-4S</keyword>
<dbReference type="InterPro" id="IPR032432">
    <property type="entry name" value="Radical_SAM_C"/>
</dbReference>